<keyword evidence="1" id="KW-1133">Transmembrane helix</keyword>
<feature type="transmembrane region" description="Helical" evidence="1">
    <location>
        <begin position="122"/>
        <end position="141"/>
    </location>
</feature>
<feature type="transmembrane region" description="Helical" evidence="1">
    <location>
        <begin position="185"/>
        <end position="205"/>
    </location>
</feature>
<keyword evidence="3" id="KW-1185">Reference proteome</keyword>
<evidence type="ECO:0008006" key="4">
    <source>
        <dbReference type="Google" id="ProtNLM"/>
    </source>
</evidence>
<keyword evidence="1" id="KW-0812">Transmembrane</keyword>
<name>A9DND3_9FLAO</name>
<dbReference type="RefSeq" id="WP_007096215.1">
    <property type="nucleotide sequence ID" value="NZ_CP142125.1"/>
</dbReference>
<keyword evidence="1" id="KW-0472">Membrane</keyword>
<sequence length="426" mass="49316">MKWLKQKSNIAIGILFLITFVVVLRNPIGVFPDSQGYLEMHIIRTPGYPLFLNVFHTIFGDNYQLPTVIFQVLFGCFGIFYFINKLRSLQLLNTFFSVCFTLVLLMPFVSGLKIVNNILSEAISYSLYLIIIAKFIAFFITKNKKELYYSLPILGILLITRYQFVYLIPLALLLIFWVSFKKKQFKQYGILVLLFLSLPLMTSLADKTYHKIIHGHFTSTPWTGMSIITPVLFVADAEDEAVLETTQEKEFFKKTHHNLVEANMHISKLNLNPNETPTLYYINNYANLQMGPIFKNADEMMDDSQSRIEQFIALDEFTKKVSKPLIADNFTKWRRIYTGNMIFGFGGMKLALLYIFIAICSFIALLKRNHNTYKVLLLISLALIANIMIVSIGMHAVIRFTFYNDWVLFLTIFILLNSLNKKLYES</sequence>
<feature type="transmembrane region" description="Helical" evidence="1">
    <location>
        <begin position="153"/>
        <end position="179"/>
    </location>
</feature>
<evidence type="ECO:0000313" key="2">
    <source>
        <dbReference type="EMBL" id="EDP97164.1"/>
    </source>
</evidence>
<dbReference type="Proteomes" id="UP000002945">
    <property type="component" value="Unassembled WGS sequence"/>
</dbReference>
<gene>
    <name evidence="2" type="ORF">KAOT1_18417</name>
</gene>
<protein>
    <recommendedName>
        <fullName evidence="4">Glycosyltransferase RgtA/B/C/D-like domain-containing protein</fullName>
    </recommendedName>
</protein>
<dbReference type="AlphaFoldDB" id="A9DND3"/>
<evidence type="ECO:0000256" key="1">
    <source>
        <dbReference type="SAM" id="Phobius"/>
    </source>
</evidence>
<dbReference type="OrthoDB" id="1410880at2"/>
<accession>A9DND3</accession>
<comment type="caution">
    <text evidence="2">The sequence shown here is derived from an EMBL/GenBank/DDBJ whole genome shotgun (WGS) entry which is preliminary data.</text>
</comment>
<reference evidence="2 3" key="1">
    <citation type="journal article" date="2011" name="J. Bacteriol.">
        <title>Genome sequence of the algicidal bacterium Kordia algicida OT-1.</title>
        <authorList>
            <person name="Lee H.S."/>
            <person name="Kang S.G."/>
            <person name="Kwon K.K."/>
            <person name="Lee J.H."/>
            <person name="Kim S.J."/>
        </authorList>
    </citation>
    <scope>NUCLEOTIDE SEQUENCE [LARGE SCALE GENOMIC DNA]</scope>
    <source>
        <strain evidence="2 3">OT-1</strain>
    </source>
</reference>
<dbReference type="HOGENOM" id="CLU_642109_0_0_10"/>
<organism evidence="2 3">
    <name type="scientific">Kordia algicida OT-1</name>
    <dbReference type="NCBI Taxonomy" id="391587"/>
    <lineage>
        <taxon>Bacteria</taxon>
        <taxon>Pseudomonadati</taxon>
        <taxon>Bacteroidota</taxon>
        <taxon>Flavobacteriia</taxon>
        <taxon>Flavobacteriales</taxon>
        <taxon>Flavobacteriaceae</taxon>
        <taxon>Kordia</taxon>
    </lineage>
</organism>
<feature type="transmembrane region" description="Helical" evidence="1">
    <location>
        <begin position="372"/>
        <end position="390"/>
    </location>
</feature>
<feature type="transmembrane region" description="Helical" evidence="1">
    <location>
        <begin position="91"/>
        <end position="110"/>
    </location>
</feature>
<dbReference type="EMBL" id="ABIB01000002">
    <property type="protein sequence ID" value="EDP97164.1"/>
    <property type="molecule type" value="Genomic_DNA"/>
</dbReference>
<proteinExistence type="predicted"/>
<evidence type="ECO:0000313" key="3">
    <source>
        <dbReference type="Proteomes" id="UP000002945"/>
    </source>
</evidence>
<feature type="transmembrane region" description="Helical" evidence="1">
    <location>
        <begin position="342"/>
        <end position="366"/>
    </location>
</feature>
<feature type="transmembrane region" description="Helical" evidence="1">
    <location>
        <begin position="63"/>
        <end position="84"/>
    </location>
</feature>
<dbReference type="STRING" id="391587.KAOT1_18417"/>
<dbReference type="eggNOG" id="ENOG502Z9VS">
    <property type="taxonomic scope" value="Bacteria"/>
</dbReference>
<feature type="transmembrane region" description="Helical" evidence="1">
    <location>
        <begin position="402"/>
        <end position="419"/>
    </location>
</feature>